<accession>A0ABS0ADY8</accession>
<name>A0ABS0ADY8_9GAMM</name>
<dbReference type="InterPro" id="IPR024778">
    <property type="entry name" value="Put_cellulase"/>
</dbReference>
<gene>
    <name evidence="1" type="ORF">ISO4_00948</name>
</gene>
<evidence type="ECO:0000313" key="1">
    <source>
        <dbReference type="EMBL" id="MBF5052346.1"/>
    </source>
</evidence>
<protein>
    <recommendedName>
        <fullName evidence="3">Cellulase</fullName>
    </recommendedName>
</protein>
<keyword evidence="2" id="KW-1185">Reference proteome</keyword>
<comment type="caution">
    <text evidence="1">The sequence shown here is derived from an EMBL/GenBank/DDBJ whole genome shotgun (WGS) entry which is preliminary data.</text>
</comment>
<dbReference type="Gene3D" id="3.20.20.80">
    <property type="entry name" value="Glycosidases"/>
    <property type="match status" value="1"/>
</dbReference>
<evidence type="ECO:0008006" key="3">
    <source>
        <dbReference type="Google" id="ProtNLM"/>
    </source>
</evidence>
<sequence length="388" mass="43767">MGQSQGAQDESAMEVLPDLGRLALTCWDYAWPLRREYGPGGGAVERALDEAVERGFNAVRLDPYPHLLATPANSVHLDRCEIFAEPDARRGIGAGAETVQIRKAFRRLLNGAADRGLKLWLSGFFIADSRARRSFVRRPADFIDVWVQTLELVREWGHLDTVVAVDFCHHFPFPPWSHGVIRRVFGQPPQRSLPERWRSEQEQAVEQYLLEVPRALRALFPTIHFGVSAAAGETDHLRQLDTSELDFLELGLWLDDDPRYRLATGADLPVPGLLDRRLGAPLRRALMEATGEHWRGRLQQQLQRRLAFTRLRRLQPVLGEGYLNPQATPEQLPRGWAGFTEALVGQAVADGVAVMTPTSLARPHSPWLWREADWLAHLNHLILTGPGR</sequence>
<evidence type="ECO:0000313" key="2">
    <source>
        <dbReference type="Proteomes" id="UP000644441"/>
    </source>
</evidence>
<proteinExistence type="predicted"/>
<dbReference type="RefSeq" id="WP_228547917.1">
    <property type="nucleotide sequence ID" value="NZ_ARXR01000005.1"/>
</dbReference>
<dbReference type="Pfam" id="PF12876">
    <property type="entry name" value="Cellulase-like"/>
    <property type="match status" value="1"/>
</dbReference>
<dbReference type="EMBL" id="ARXR01000005">
    <property type="protein sequence ID" value="MBF5052346.1"/>
    <property type="molecule type" value="Genomic_DNA"/>
</dbReference>
<organism evidence="1 2">
    <name type="scientific">Alloalcanivorax venustensis ISO4</name>
    <dbReference type="NCBI Taxonomy" id="1177184"/>
    <lineage>
        <taxon>Bacteria</taxon>
        <taxon>Pseudomonadati</taxon>
        <taxon>Pseudomonadota</taxon>
        <taxon>Gammaproteobacteria</taxon>
        <taxon>Oceanospirillales</taxon>
        <taxon>Alcanivoracaceae</taxon>
        <taxon>Alloalcanivorax</taxon>
    </lineage>
</organism>
<reference evidence="1 2" key="1">
    <citation type="submission" date="2012-09" db="EMBL/GenBank/DDBJ databases">
        <title>Genome Sequence of alkane-degrading Bacterium Alcanivorax venustensis ISO4.</title>
        <authorList>
            <person name="Lai Q."/>
            <person name="Shao Z."/>
        </authorList>
    </citation>
    <scope>NUCLEOTIDE SEQUENCE [LARGE SCALE GENOMIC DNA]</scope>
    <source>
        <strain evidence="1 2">ISO4</strain>
    </source>
</reference>
<dbReference type="Proteomes" id="UP000644441">
    <property type="component" value="Unassembled WGS sequence"/>
</dbReference>